<name>F4CPI6_PSEUX</name>
<evidence type="ECO:0000259" key="3">
    <source>
        <dbReference type="Pfam" id="PF08386"/>
    </source>
</evidence>
<dbReference type="Pfam" id="PF08386">
    <property type="entry name" value="Abhydrolase_4"/>
    <property type="match status" value="1"/>
</dbReference>
<evidence type="ECO:0000256" key="1">
    <source>
        <dbReference type="SAM" id="MobiDB-lite"/>
    </source>
</evidence>
<dbReference type="HOGENOM" id="CLU_013364_3_1_11"/>
<evidence type="ECO:0000313" key="5">
    <source>
        <dbReference type="Proteomes" id="UP000007809"/>
    </source>
</evidence>
<feature type="domain" description="AB hydrolase-1" evidence="2">
    <location>
        <begin position="230"/>
        <end position="364"/>
    </location>
</feature>
<dbReference type="GO" id="GO:0003824">
    <property type="term" value="F:catalytic activity"/>
    <property type="evidence" value="ECO:0007669"/>
    <property type="project" value="UniProtKB-ARBA"/>
</dbReference>
<protein>
    <submittedName>
        <fullName evidence="4">TAP domain protein</fullName>
    </submittedName>
</protein>
<dbReference type="OrthoDB" id="5166357at2"/>
<sequence length="539" mass="54177">MARPGRHARGSRTRLPSRLLVAALLAVLAAGCAVGPSQRPPVAVRGGDAMTPPAPPTTPAAPGDLPQPDPMRPSIRFADCTADTLAALGDPAPAAGVPLRVDCGAVDVPTDPTRAAGGRSRLGVVRVAAADAPQDRPPLVVVGDSATDPSARHAALLATQVSAAVLGGYQLVGLDRRGAGSDLLDCSDEDARVGLIGADPGIGAPGAPTDQVLASVLDDARSVVQDCYLDEPEALATYSTAATASDIDQLRQRLGVTRLSAIGIGDGATALTLWASAHPDAVGRLVLDGPSDPGAVQPDLTEARAAGAEQSFDAFAADCTARGACPLGPDPRATVSALVSRLGAQPVPAADGRRLTAGVAVNALLAAVGEPRSWPALTTALVDAGRGVPGAMLALLDPSMGREGHFDSALATLCNDSNRRLTPLDVAGLAQRWHDAYPLFGTTLAASLLACAPWPAGPGLPAPGAVPGAPPLLVLAAAHDPRAGADSVRRAAAGLATARLVSWQGTGTGSYPRTPCISGVVDRMLVQGQLPQANTVCPP</sequence>
<dbReference type="Proteomes" id="UP000007809">
    <property type="component" value="Chromosome"/>
</dbReference>
<feature type="region of interest" description="Disordered" evidence="1">
    <location>
        <begin position="43"/>
        <end position="69"/>
    </location>
</feature>
<dbReference type="RefSeq" id="WP_013675027.1">
    <property type="nucleotide sequence ID" value="NC_015312.1"/>
</dbReference>
<dbReference type="PROSITE" id="PS51257">
    <property type="entry name" value="PROKAR_LIPOPROTEIN"/>
    <property type="match status" value="1"/>
</dbReference>
<dbReference type="Pfam" id="PF00561">
    <property type="entry name" value="Abhydrolase_1"/>
    <property type="match status" value="1"/>
</dbReference>
<feature type="domain" description="Peptidase S33 tripeptidyl aminopeptidase-like C-terminal" evidence="3">
    <location>
        <begin position="437"/>
        <end position="537"/>
    </location>
</feature>
<dbReference type="SUPFAM" id="SSF53474">
    <property type="entry name" value="alpha/beta-Hydrolases"/>
    <property type="match status" value="1"/>
</dbReference>
<feature type="compositionally biased region" description="Pro residues" evidence="1">
    <location>
        <begin position="52"/>
        <end position="69"/>
    </location>
</feature>
<dbReference type="eggNOG" id="COG0596">
    <property type="taxonomic scope" value="Bacteria"/>
</dbReference>
<dbReference type="InterPro" id="IPR013595">
    <property type="entry name" value="Pept_S33_TAP-like_C"/>
</dbReference>
<accession>F4CPI6</accession>
<proteinExistence type="predicted"/>
<evidence type="ECO:0000313" key="4">
    <source>
        <dbReference type="EMBL" id="AEA25103.1"/>
    </source>
</evidence>
<dbReference type="EMBL" id="CP002593">
    <property type="protein sequence ID" value="AEA25103.1"/>
    <property type="molecule type" value="Genomic_DNA"/>
</dbReference>
<dbReference type="AlphaFoldDB" id="F4CPI6"/>
<dbReference type="InterPro" id="IPR029058">
    <property type="entry name" value="AB_hydrolase_fold"/>
</dbReference>
<reference evidence="4 5" key="1">
    <citation type="journal article" date="2011" name="J. Bacteriol.">
        <title>Genome sequence of the 1,4-dioxane-degrading Pseudonocardia dioxanivorans strain CB1190.</title>
        <authorList>
            <person name="Sales C.M."/>
            <person name="Mahendra S."/>
            <person name="Grostern A."/>
            <person name="Parales R.E."/>
            <person name="Goodwin L.A."/>
            <person name="Woyke T."/>
            <person name="Nolan M."/>
            <person name="Lapidus A."/>
            <person name="Chertkov O."/>
            <person name="Ovchinnikova G."/>
            <person name="Sczyrba A."/>
            <person name="Alvarez-Cohen L."/>
        </authorList>
    </citation>
    <scope>NUCLEOTIDE SEQUENCE [LARGE SCALE GENOMIC DNA]</scope>
    <source>
        <strain evidence="5">ATCC 55486 / DSM 44775 / JCM 13855 / CB1190</strain>
    </source>
</reference>
<organism evidence="4 5">
    <name type="scientific">Pseudonocardia dioxanivorans (strain ATCC 55486 / DSM 44775 / JCM 13855 / CB1190)</name>
    <dbReference type="NCBI Taxonomy" id="675635"/>
    <lineage>
        <taxon>Bacteria</taxon>
        <taxon>Bacillati</taxon>
        <taxon>Actinomycetota</taxon>
        <taxon>Actinomycetes</taxon>
        <taxon>Pseudonocardiales</taxon>
        <taxon>Pseudonocardiaceae</taxon>
        <taxon>Pseudonocardia</taxon>
    </lineage>
</organism>
<evidence type="ECO:0000259" key="2">
    <source>
        <dbReference type="Pfam" id="PF00561"/>
    </source>
</evidence>
<gene>
    <name evidence="4" type="ordered locus">Psed_2903</name>
</gene>
<dbReference type="STRING" id="675635.Psed_2903"/>
<dbReference type="Gene3D" id="3.40.50.1820">
    <property type="entry name" value="alpha/beta hydrolase"/>
    <property type="match status" value="1"/>
</dbReference>
<dbReference type="InterPro" id="IPR000073">
    <property type="entry name" value="AB_hydrolase_1"/>
</dbReference>
<dbReference type="KEGG" id="pdx:Psed_2903"/>
<keyword evidence="5" id="KW-1185">Reference proteome</keyword>